<proteinExistence type="predicted"/>
<reference evidence="1" key="1">
    <citation type="submission" date="2023-03" db="UniProtKB">
        <authorList>
            <consortium name="EnsemblPlants"/>
        </authorList>
    </citation>
    <scope>IDENTIFICATION</scope>
</reference>
<organism evidence="1">
    <name type="scientific">Cucumis melo</name>
    <name type="common">Muskmelon</name>
    <dbReference type="NCBI Taxonomy" id="3656"/>
    <lineage>
        <taxon>Eukaryota</taxon>
        <taxon>Viridiplantae</taxon>
        <taxon>Streptophyta</taxon>
        <taxon>Embryophyta</taxon>
        <taxon>Tracheophyta</taxon>
        <taxon>Spermatophyta</taxon>
        <taxon>Magnoliopsida</taxon>
        <taxon>eudicotyledons</taxon>
        <taxon>Gunneridae</taxon>
        <taxon>Pentapetalae</taxon>
        <taxon>rosids</taxon>
        <taxon>fabids</taxon>
        <taxon>Cucurbitales</taxon>
        <taxon>Cucurbitaceae</taxon>
        <taxon>Benincaseae</taxon>
        <taxon>Cucumis</taxon>
    </lineage>
</organism>
<protein>
    <submittedName>
        <fullName evidence="1">Uncharacterized protein</fullName>
    </submittedName>
</protein>
<dbReference type="EnsemblPlants" id="MELO3C019487.2.1">
    <property type="protein sequence ID" value="MELO3C019487.2.1"/>
    <property type="gene ID" value="MELO3C019487.2"/>
</dbReference>
<evidence type="ECO:0000313" key="1">
    <source>
        <dbReference type="EnsemblPlants" id="MELO3C019487.2.1"/>
    </source>
</evidence>
<name>A0A9I9DJR0_CUCME</name>
<dbReference type="AlphaFoldDB" id="A0A9I9DJR0"/>
<dbReference type="Gramene" id="MELO3C019487.2.1">
    <property type="protein sequence ID" value="MELO3C019487.2.1"/>
    <property type="gene ID" value="MELO3C019487.2"/>
</dbReference>
<sequence length="33" mass="4086">MVESHCWWSLGQRHVQQISNLQSHVWLMRSHKR</sequence>
<accession>A0A9I9DJR0</accession>